<keyword evidence="1" id="KW-0808">Transferase</keyword>
<accession>A0A3A6PMT6</accession>
<dbReference type="AlphaFoldDB" id="A0A3A6PMT6"/>
<dbReference type="InterPro" id="IPR028228">
    <property type="entry name" value="Imm53"/>
</dbReference>
<reference evidence="1 2" key="1">
    <citation type="submission" date="2018-09" db="EMBL/GenBank/DDBJ databases">
        <title>Paenibacillus aracenensis nov. sp. isolated from a cave in southern Spain.</title>
        <authorList>
            <person name="Jurado V."/>
            <person name="Gutierrez-Patricio S."/>
            <person name="Gonzalez-Pimentel J.L."/>
            <person name="Miller A.Z."/>
            <person name="Laiz L."/>
            <person name="Saiz-Jimenez C."/>
        </authorList>
    </citation>
    <scope>NUCLEOTIDE SEQUENCE [LARGE SCALE GENOMIC DNA]</scope>
    <source>
        <strain evidence="1 2">JCM 19203</strain>
    </source>
</reference>
<organism evidence="1 2">
    <name type="scientific">Paenibacillus pinisoli</name>
    <dbReference type="NCBI Taxonomy" id="1276110"/>
    <lineage>
        <taxon>Bacteria</taxon>
        <taxon>Bacillati</taxon>
        <taxon>Bacillota</taxon>
        <taxon>Bacilli</taxon>
        <taxon>Bacillales</taxon>
        <taxon>Paenibacillaceae</taxon>
        <taxon>Paenibacillus</taxon>
    </lineage>
</organism>
<dbReference type="OrthoDB" id="3533713at2"/>
<name>A0A3A6PMT6_9BACL</name>
<gene>
    <name evidence="1" type="ORF">D3P09_07055</name>
</gene>
<dbReference type="RefSeq" id="WP_120108296.1">
    <property type="nucleotide sequence ID" value="NZ_QXQB01000001.1"/>
</dbReference>
<protein>
    <submittedName>
        <fullName evidence="1">Rhodanese-related sulfurtransferase</fullName>
    </submittedName>
</protein>
<keyword evidence="2" id="KW-1185">Reference proteome</keyword>
<dbReference type="GO" id="GO:0016740">
    <property type="term" value="F:transferase activity"/>
    <property type="evidence" value="ECO:0007669"/>
    <property type="project" value="UniProtKB-KW"/>
</dbReference>
<comment type="caution">
    <text evidence="1">The sequence shown here is derived from an EMBL/GenBank/DDBJ whole genome shotgun (WGS) entry which is preliminary data.</text>
</comment>
<evidence type="ECO:0000313" key="2">
    <source>
        <dbReference type="Proteomes" id="UP000267798"/>
    </source>
</evidence>
<proteinExistence type="predicted"/>
<dbReference type="Proteomes" id="UP000267798">
    <property type="component" value="Unassembled WGS sequence"/>
</dbReference>
<evidence type="ECO:0000313" key="1">
    <source>
        <dbReference type="EMBL" id="RJX41700.1"/>
    </source>
</evidence>
<sequence>MDILKWIQNWYFENCNGDWEHIYGVKIDTIDNPGWTVKIDLVETYLENEHFEVINDERNEEDWYYCEVRDGMFYGAGGVGNLEEILNYFRQWASSIERN</sequence>
<dbReference type="EMBL" id="QXQB01000001">
    <property type="protein sequence ID" value="RJX41700.1"/>
    <property type="molecule type" value="Genomic_DNA"/>
</dbReference>
<dbReference type="Pfam" id="PF15580">
    <property type="entry name" value="Imm53"/>
    <property type="match status" value="1"/>
</dbReference>